<comment type="caution">
    <text evidence="2">The sequence shown here is derived from an EMBL/GenBank/DDBJ whole genome shotgun (WGS) entry which is preliminary data.</text>
</comment>
<sequence>MKCHPFPGARGGGLRAGGGTRRRRLCCEPPGRRRQQRAGRIQCIEGGGGYDVTRLAGRTQCSEGCGGQVSGGAGAGGGLGGGDGDARAAAPRSSQSPLSRRGPRGAGRQGPARGPGPGAEQDSDPRVLTRAQRGLETQPPPPTRAGFSGEGRPPPPRQMTLSLLPAADTRCLQDP</sequence>
<organism evidence="2 3">
    <name type="scientific">Eschrichtius robustus</name>
    <name type="common">California gray whale</name>
    <name type="synonym">Eschrichtius gibbosus</name>
    <dbReference type="NCBI Taxonomy" id="9764"/>
    <lineage>
        <taxon>Eukaryota</taxon>
        <taxon>Metazoa</taxon>
        <taxon>Chordata</taxon>
        <taxon>Craniata</taxon>
        <taxon>Vertebrata</taxon>
        <taxon>Euteleostomi</taxon>
        <taxon>Mammalia</taxon>
        <taxon>Eutheria</taxon>
        <taxon>Laurasiatheria</taxon>
        <taxon>Artiodactyla</taxon>
        <taxon>Whippomorpha</taxon>
        <taxon>Cetacea</taxon>
        <taxon>Mysticeti</taxon>
        <taxon>Eschrichtiidae</taxon>
        <taxon>Eschrichtius</taxon>
    </lineage>
</organism>
<reference evidence="2 3" key="1">
    <citation type="submission" date="2022-11" db="EMBL/GenBank/DDBJ databases">
        <title>Whole genome sequence of Eschrichtius robustus ER-17-0199.</title>
        <authorList>
            <person name="Bruniche-Olsen A."/>
            <person name="Black A.N."/>
            <person name="Fields C.J."/>
            <person name="Walden K."/>
            <person name="Dewoody J.A."/>
        </authorList>
    </citation>
    <scope>NUCLEOTIDE SEQUENCE [LARGE SCALE GENOMIC DNA]</scope>
    <source>
        <strain evidence="2">ER-17-0199</strain>
        <tissue evidence="2">Blubber</tissue>
    </source>
</reference>
<feature type="compositionally biased region" description="Low complexity" evidence="1">
    <location>
        <begin position="87"/>
        <end position="100"/>
    </location>
</feature>
<feature type="region of interest" description="Disordered" evidence="1">
    <location>
        <begin position="65"/>
        <end position="175"/>
    </location>
</feature>
<keyword evidence="3" id="KW-1185">Reference proteome</keyword>
<evidence type="ECO:0000256" key="1">
    <source>
        <dbReference type="SAM" id="MobiDB-lite"/>
    </source>
</evidence>
<feature type="compositionally biased region" description="Gly residues" evidence="1">
    <location>
        <begin position="104"/>
        <end position="117"/>
    </location>
</feature>
<evidence type="ECO:0000313" key="2">
    <source>
        <dbReference type="EMBL" id="KAJ8785988.1"/>
    </source>
</evidence>
<proteinExistence type="predicted"/>
<evidence type="ECO:0000313" key="3">
    <source>
        <dbReference type="Proteomes" id="UP001159641"/>
    </source>
</evidence>
<protein>
    <submittedName>
        <fullName evidence="2">Uncharacterized protein</fullName>
    </submittedName>
</protein>
<dbReference type="AlphaFoldDB" id="A0AB34H0Z4"/>
<feature type="region of interest" description="Disordered" evidence="1">
    <location>
        <begin position="1"/>
        <end position="39"/>
    </location>
</feature>
<feature type="compositionally biased region" description="Gly residues" evidence="1">
    <location>
        <begin position="9"/>
        <end position="19"/>
    </location>
</feature>
<dbReference type="EMBL" id="JAIQCJ010002005">
    <property type="protein sequence ID" value="KAJ8785988.1"/>
    <property type="molecule type" value="Genomic_DNA"/>
</dbReference>
<accession>A0AB34H0Z4</accession>
<dbReference type="Proteomes" id="UP001159641">
    <property type="component" value="Unassembled WGS sequence"/>
</dbReference>
<feature type="compositionally biased region" description="Gly residues" evidence="1">
    <location>
        <begin position="65"/>
        <end position="83"/>
    </location>
</feature>
<name>A0AB34H0Z4_ESCRO</name>
<gene>
    <name evidence="2" type="ORF">J1605_006948</name>
</gene>